<evidence type="ECO:0000256" key="2">
    <source>
        <dbReference type="ARBA" id="ARBA00012438"/>
    </source>
</evidence>
<dbReference type="InterPro" id="IPR005467">
    <property type="entry name" value="His_kinase_dom"/>
</dbReference>
<dbReference type="PRINTS" id="PR00344">
    <property type="entry name" value="BCTRLSENSOR"/>
</dbReference>
<dbReference type="EMBL" id="JBCHKQ010000003">
    <property type="protein sequence ID" value="MEM5948462.1"/>
    <property type="molecule type" value="Genomic_DNA"/>
</dbReference>
<keyword evidence="5" id="KW-1185">Reference proteome</keyword>
<dbReference type="Pfam" id="PF02518">
    <property type="entry name" value="HATPase_c"/>
    <property type="match status" value="1"/>
</dbReference>
<dbReference type="SMART" id="SM00387">
    <property type="entry name" value="HATPase_c"/>
    <property type="match status" value="1"/>
</dbReference>
<dbReference type="PANTHER" id="PTHR43065">
    <property type="entry name" value="SENSOR HISTIDINE KINASE"/>
    <property type="match status" value="1"/>
</dbReference>
<dbReference type="EC" id="2.7.13.3" evidence="2"/>
<dbReference type="PANTHER" id="PTHR43065:SF29">
    <property type="entry name" value="SENSOR PROTEIN KINASE FLES"/>
    <property type="match status" value="1"/>
</dbReference>
<name>A0ABU9UCR3_9SPIR</name>
<dbReference type="Proteomes" id="UP001466331">
    <property type="component" value="Unassembled WGS sequence"/>
</dbReference>
<evidence type="ECO:0000313" key="4">
    <source>
        <dbReference type="EMBL" id="MEM5948462.1"/>
    </source>
</evidence>
<proteinExistence type="predicted"/>
<dbReference type="RefSeq" id="WP_420069908.1">
    <property type="nucleotide sequence ID" value="NZ_JBCHKQ010000003.1"/>
</dbReference>
<keyword evidence="4" id="KW-0547">Nucleotide-binding</keyword>
<evidence type="ECO:0000256" key="1">
    <source>
        <dbReference type="ARBA" id="ARBA00000085"/>
    </source>
</evidence>
<evidence type="ECO:0000313" key="5">
    <source>
        <dbReference type="Proteomes" id="UP001466331"/>
    </source>
</evidence>
<dbReference type="PROSITE" id="PS50109">
    <property type="entry name" value="HIS_KIN"/>
    <property type="match status" value="1"/>
</dbReference>
<comment type="catalytic activity">
    <reaction evidence="1">
        <text>ATP + protein L-histidine = ADP + protein N-phospho-L-histidine.</text>
        <dbReference type="EC" id="2.7.13.3"/>
    </reaction>
</comment>
<reference evidence="4 5" key="1">
    <citation type="submission" date="2024-03" db="EMBL/GenBank/DDBJ databases">
        <title>Ignisphaera cupida sp. nov., a hyperthermophilic hydrolytic archaeon from a hot spring of Kamchatka, and proposal of Ignisphaeraceae fam. nov.</title>
        <authorList>
            <person name="Podosokorskaya O.A."/>
            <person name="Elcheninov A.G."/>
            <person name="Maltseva A.I."/>
            <person name="Zayulina K.S."/>
            <person name="Novikov A."/>
            <person name="Merkel A.Y."/>
        </authorList>
    </citation>
    <scope>NUCLEOTIDE SEQUENCE [LARGE SCALE GENOMIC DNA]</scope>
    <source>
        <strain evidence="4 5">38H-sp</strain>
    </source>
</reference>
<dbReference type="GO" id="GO:0005524">
    <property type="term" value="F:ATP binding"/>
    <property type="evidence" value="ECO:0007669"/>
    <property type="project" value="UniProtKB-KW"/>
</dbReference>
<dbReference type="Gene3D" id="3.30.565.10">
    <property type="entry name" value="Histidine kinase-like ATPase, C-terminal domain"/>
    <property type="match status" value="1"/>
</dbReference>
<dbReference type="CDD" id="cd00075">
    <property type="entry name" value="HATPase"/>
    <property type="match status" value="1"/>
</dbReference>
<dbReference type="InterPro" id="IPR003594">
    <property type="entry name" value="HATPase_dom"/>
</dbReference>
<gene>
    <name evidence="4" type="ORF">WKV44_07880</name>
</gene>
<evidence type="ECO:0000259" key="3">
    <source>
        <dbReference type="PROSITE" id="PS50109"/>
    </source>
</evidence>
<keyword evidence="4" id="KW-0067">ATP-binding</keyword>
<protein>
    <recommendedName>
        <fullName evidence="2">histidine kinase</fullName>
        <ecNumber evidence="2">2.7.13.3</ecNumber>
    </recommendedName>
</protein>
<sequence>MHYSLSDFILELVQNSLEAGANDLHLIIKEEGHFFMQLSDNGKGMTEEEKNRALDPFFTDGIKHPNRRVGLGLAFLSQMVSQVQGDFSVISGKNKGTCVSFSVPLDNVDTPPVGDISSAIRQAFSYDYDYELFIERTCPSGYSYTLSRREIASVLGDFSIVENALLLDSFIREQEASCNT</sequence>
<dbReference type="InterPro" id="IPR004358">
    <property type="entry name" value="Sig_transdc_His_kin-like_C"/>
</dbReference>
<accession>A0ABU9UCR3</accession>
<feature type="domain" description="Histidine kinase" evidence="3">
    <location>
        <begin position="1"/>
        <end position="107"/>
    </location>
</feature>
<organism evidence="4 5">
    <name type="scientific">Rarispira pelagica</name>
    <dbReference type="NCBI Taxonomy" id="3141764"/>
    <lineage>
        <taxon>Bacteria</taxon>
        <taxon>Pseudomonadati</taxon>
        <taxon>Spirochaetota</taxon>
        <taxon>Spirochaetia</taxon>
        <taxon>Winmispirales</taxon>
        <taxon>Winmispiraceae</taxon>
        <taxon>Rarispira</taxon>
    </lineage>
</organism>
<comment type="caution">
    <text evidence="4">The sequence shown here is derived from an EMBL/GenBank/DDBJ whole genome shotgun (WGS) entry which is preliminary data.</text>
</comment>
<dbReference type="SUPFAM" id="SSF55874">
    <property type="entry name" value="ATPase domain of HSP90 chaperone/DNA topoisomerase II/histidine kinase"/>
    <property type="match status" value="1"/>
</dbReference>
<dbReference type="InterPro" id="IPR036890">
    <property type="entry name" value="HATPase_C_sf"/>
</dbReference>